<sequence length="197" mass="21554">MSYTEKDEFEVLHGLRIKGMTQPEEVAESTGLDKGLVTEILDGAVECERARHRTGGKVQGYMLTAAGRERHQALRTAGVPESLTELTAAYVAFLGPNRGFKALTTKWQTEADGDTSVVLPDLRALNADVGEVVDLAAESLPRMTTYKTRFARALGAFETGDAAALARPMSGSYHDVWMELHEDLIQVLGRERTDADE</sequence>
<organism evidence="1 2">
    <name type="scientific">Gordonia lacunae</name>
    <dbReference type="NCBI Taxonomy" id="417102"/>
    <lineage>
        <taxon>Bacteria</taxon>
        <taxon>Bacillati</taxon>
        <taxon>Actinomycetota</taxon>
        <taxon>Actinomycetes</taxon>
        <taxon>Mycobacteriales</taxon>
        <taxon>Gordoniaceae</taxon>
        <taxon>Gordonia</taxon>
    </lineage>
</organism>
<accession>A0A243QF38</accession>
<evidence type="ECO:0000313" key="2">
    <source>
        <dbReference type="Proteomes" id="UP000194632"/>
    </source>
</evidence>
<keyword evidence="2" id="KW-1185">Reference proteome</keyword>
<dbReference type="STRING" id="417102.CA982_03655"/>
<dbReference type="SUPFAM" id="SSF46785">
    <property type="entry name" value="Winged helix' DNA-binding domain"/>
    <property type="match status" value="1"/>
</dbReference>
<comment type="caution">
    <text evidence="1">The sequence shown here is derived from an EMBL/GenBank/DDBJ whole genome shotgun (WGS) entry which is preliminary data.</text>
</comment>
<dbReference type="Proteomes" id="UP000194632">
    <property type="component" value="Unassembled WGS sequence"/>
</dbReference>
<dbReference type="EMBL" id="NGFO01000003">
    <property type="protein sequence ID" value="OUC80301.1"/>
    <property type="molecule type" value="Genomic_DNA"/>
</dbReference>
<gene>
    <name evidence="1" type="ORF">CA982_03655</name>
</gene>
<dbReference type="AlphaFoldDB" id="A0A243QF38"/>
<proteinExistence type="predicted"/>
<name>A0A243QF38_9ACTN</name>
<dbReference type="OrthoDB" id="3568381at2"/>
<reference evidence="1 2" key="1">
    <citation type="submission" date="2017-05" db="EMBL/GenBank/DDBJ databases">
        <title>Biotechnological potential of actinobacteria isolated from South African environments.</title>
        <authorList>
            <person name="Le Roes-Hill M."/>
            <person name="Prins A."/>
            <person name="Durrell K.A."/>
        </authorList>
    </citation>
    <scope>NUCLEOTIDE SEQUENCE [LARGE SCALE GENOMIC DNA]</scope>
    <source>
        <strain evidence="1">BS2</strain>
    </source>
</reference>
<dbReference type="RefSeq" id="WP_086533995.1">
    <property type="nucleotide sequence ID" value="NZ_NGFO01000003.1"/>
</dbReference>
<evidence type="ECO:0000313" key="1">
    <source>
        <dbReference type="EMBL" id="OUC80301.1"/>
    </source>
</evidence>
<dbReference type="InterPro" id="IPR036390">
    <property type="entry name" value="WH_DNA-bd_sf"/>
</dbReference>
<protein>
    <submittedName>
        <fullName evidence="1">Uncharacterized protein</fullName>
    </submittedName>
</protein>